<evidence type="ECO:0000259" key="3">
    <source>
        <dbReference type="Pfam" id="PF01557"/>
    </source>
</evidence>
<reference evidence="5" key="1">
    <citation type="journal article" date="2019" name="Int. J. Syst. Evol. Microbiol.">
        <title>The Global Catalogue of Microorganisms (GCM) 10K type strain sequencing project: providing services to taxonomists for standard genome sequencing and annotation.</title>
        <authorList>
            <consortium name="The Broad Institute Genomics Platform"/>
            <consortium name="The Broad Institute Genome Sequencing Center for Infectious Disease"/>
            <person name="Wu L."/>
            <person name="Ma J."/>
        </authorList>
    </citation>
    <scope>NUCLEOTIDE SEQUENCE [LARGE SCALE GENOMIC DNA]</scope>
    <source>
        <strain evidence="5">JCM 15481</strain>
    </source>
</reference>
<dbReference type="GO" id="GO:0016787">
    <property type="term" value="F:hydrolase activity"/>
    <property type="evidence" value="ECO:0007669"/>
    <property type="project" value="UniProtKB-KW"/>
</dbReference>
<dbReference type="InterPro" id="IPR051121">
    <property type="entry name" value="FAH"/>
</dbReference>
<keyword evidence="4" id="KW-0378">Hydrolase</keyword>
<evidence type="ECO:0000256" key="2">
    <source>
        <dbReference type="ARBA" id="ARBA00022723"/>
    </source>
</evidence>
<dbReference type="RefSeq" id="WP_344294928.1">
    <property type="nucleotide sequence ID" value="NZ_BAAAPF010000404.1"/>
</dbReference>
<feature type="domain" description="Fumarylacetoacetase-like C-terminal" evidence="3">
    <location>
        <begin position="174"/>
        <end position="366"/>
    </location>
</feature>
<dbReference type="InterPro" id="IPR011234">
    <property type="entry name" value="Fumarylacetoacetase-like_C"/>
</dbReference>
<keyword evidence="2" id="KW-0479">Metal-binding</keyword>
<gene>
    <name evidence="4" type="ORF">GCM10009802_62900</name>
</gene>
<evidence type="ECO:0000313" key="5">
    <source>
        <dbReference type="Proteomes" id="UP001500443"/>
    </source>
</evidence>
<evidence type="ECO:0000256" key="1">
    <source>
        <dbReference type="ARBA" id="ARBA00010211"/>
    </source>
</evidence>
<dbReference type="SUPFAM" id="SSF56529">
    <property type="entry name" value="FAH"/>
    <property type="match status" value="1"/>
</dbReference>
<dbReference type="Pfam" id="PF01557">
    <property type="entry name" value="FAA_hydrolase"/>
    <property type="match status" value="1"/>
</dbReference>
<proteinExistence type="inferred from homology"/>
<keyword evidence="5" id="KW-1185">Reference proteome</keyword>
<dbReference type="Gene3D" id="3.90.850.10">
    <property type="entry name" value="Fumarylacetoacetase-like, C-terminal domain"/>
    <property type="match status" value="1"/>
</dbReference>
<comment type="similarity">
    <text evidence="1">Belongs to the FAH family.</text>
</comment>
<dbReference type="EMBL" id="BAAAPF010000404">
    <property type="protein sequence ID" value="GAA1507087.1"/>
    <property type="molecule type" value="Genomic_DNA"/>
</dbReference>
<evidence type="ECO:0000313" key="4">
    <source>
        <dbReference type="EMBL" id="GAA1507087.1"/>
    </source>
</evidence>
<dbReference type="PANTHER" id="PTHR42796">
    <property type="entry name" value="FUMARYLACETOACETATE HYDROLASE DOMAIN-CONTAINING PROTEIN 2A-RELATED"/>
    <property type="match status" value="1"/>
</dbReference>
<accession>A0ABP4KNT2</accession>
<sequence>MAPREIPSAPADVLPTDADAGLLVGRLLDPADGGPSLVTVRGDVLVDVTALGPTVSDLLERPDAAARVRGAAGGRSWPLGEVLAATAAGAADRARLLAPVDLQVLKAAGVTFADSMMERVIEERAGGAAAAADEIRARIGARLGTRLETVRAGSPEAVELLAWLREQGLWSQYLEVGLDPDAEIFTKGPVLSAVGYGAPVGVAEVSRWNNPEPELVLVVASDGRIAGVTLGNDVNLRDVEGRSALLLPQAKDNNASTALGPFVRLTGDGFTVDSVREATIGLSVQGEDGFSLRDSSDMARISRPLETLVAQAVSRRHRYPDGVVLFTGTLFAPTADRGAPGSGFTHREGDLVEISTPLLGTLRNTVTTSEQAPPWETGIRDLYAGFARRGLLRAATQ</sequence>
<comment type="caution">
    <text evidence="4">The sequence shown here is derived from an EMBL/GenBank/DDBJ whole genome shotgun (WGS) entry which is preliminary data.</text>
</comment>
<dbReference type="PANTHER" id="PTHR42796:SF7">
    <property type="entry name" value="2-DEHYDRO-3-DEOXY-D-ARABINONATE DEHYDRATASE"/>
    <property type="match status" value="1"/>
</dbReference>
<name>A0ABP4KNT2_9ACTN</name>
<organism evidence="4 5">
    <name type="scientific">Streptomyces synnematoformans</name>
    <dbReference type="NCBI Taxonomy" id="415721"/>
    <lineage>
        <taxon>Bacteria</taxon>
        <taxon>Bacillati</taxon>
        <taxon>Actinomycetota</taxon>
        <taxon>Actinomycetes</taxon>
        <taxon>Kitasatosporales</taxon>
        <taxon>Streptomycetaceae</taxon>
        <taxon>Streptomyces</taxon>
    </lineage>
</organism>
<protein>
    <submittedName>
        <fullName evidence="4">Fumarylacetoacetate hydrolase family protein</fullName>
    </submittedName>
</protein>
<dbReference type="InterPro" id="IPR036663">
    <property type="entry name" value="Fumarylacetoacetase_C_sf"/>
</dbReference>
<dbReference type="Proteomes" id="UP001500443">
    <property type="component" value="Unassembled WGS sequence"/>
</dbReference>